<name>A0A9D6V7V0_9BACT</name>
<dbReference type="GO" id="GO:0022857">
    <property type="term" value="F:transmembrane transporter activity"/>
    <property type="evidence" value="ECO:0007669"/>
    <property type="project" value="TreeGrafter"/>
</dbReference>
<sequence length="404" mass="44397">MMLSDLAMMASRQIIRTRRRYRAPLIGATLGIASLIIVYTLGDLIQKSLGSNLSLLGSASLIKLTLPLVSLEYPDDPRYFSDEDLKDIQKIPGVILASPTVYSWWPTQIHFDATYRGKEYFGVRVMGVNADFFKLAAHMPIVQGRQLTHYDTENAQNVCVIGNDVKDWLFPENVSPLGESIIISGIAFQVVGVLGHPDDHTLEETVILPISVARNKLTGLYSIRRLTVLPEDIYSVERVHKDITSMLESKKPLYKYSVVLDKERVMIIKNIMHIFALFVYAAVVATLIISEIGIINVMLSMVKERTYEVGLKKAVGASDTDVIAQFIIESVIVGLVSAIVGVFLGSAIVLIVSETAIKQGIDFQKYQLAVMAAVTIGGLAGIVSGIFPARAAARLNPAVAMRME</sequence>
<dbReference type="Proteomes" id="UP000807825">
    <property type="component" value="Unassembled WGS sequence"/>
</dbReference>
<feature type="transmembrane region" description="Helical" evidence="7">
    <location>
        <begin position="368"/>
        <end position="387"/>
    </location>
</feature>
<feature type="domain" description="MacB-like periplasmic core" evidence="9">
    <location>
        <begin position="26"/>
        <end position="244"/>
    </location>
</feature>
<dbReference type="PANTHER" id="PTHR30572">
    <property type="entry name" value="MEMBRANE COMPONENT OF TRANSPORTER-RELATED"/>
    <property type="match status" value="1"/>
</dbReference>
<evidence type="ECO:0000313" key="10">
    <source>
        <dbReference type="EMBL" id="MBI5252333.1"/>
    </source>
</evidence>
<evidence type="ECO:0000313" key="11">
    <source>
        <dbReference type="Proteomes" id="UP000807825"/>
    </source>
</evidence>
<evidence type="ECO:0000259" key="9">
    <source>
        <dbReference type="Pfam" id="PF12704"/>
    </source>
</evidence>
<keyword evidence="5 7" id="KW-0472">Membrane</keyword>
<dbReference type="PANTHER" id="PTHR30572:SF4">
    <property type="entry name" value="ABC TRANSPORTER PERMEASE YTRF"/>
    <property type="match status" value="1"/>
</dbReference>
<dbReference type="InterPro" id="IPR003838">
    <property type="entry name" value="ABC3_permease_C"/>
</dbReference>
<protein>
    <submittedName>
        <fullName evidence="10">ABC transporter permease</fullName>
    </submittedName>
</protein>
<dbReference type="InterPro" id="IPR025857">
    <property type="entry name" value="MacB_PCD"/>
</dbReference>
<keyword evidence="4 7" id="KW-1133">Transmembrane helix</keyword>
<dbReference type="EMBL" id="JACRDE010000595">
    <property type="protein sequence ID" value="MBI5252333.1"/>
    <property type="molecule type" value="Genomic_DNA"/>
</dbReference>
<proteinExistence type="inferred from homology"/>
<evidence type="ECO:0000256" key="7">
    <source>
        <dbReference type="SAM" id="Phobius"/>
    </source>
</evidence>
<keyword evidence="2" id="KW-1003">Cell membrane</keyword>
<feature type="transmembrane region" description="Helical" evidence="7">
    <location>
        <begin position="322"/>
        <end position="352"/>
    </location>
</feature>
<dbReference type="Pfam" id="PF02687">
    <property type="entry name" value="FtsX"/>
    <property type="match status" value="1"/>
</dbReference>
<keyword evidence="3 7" id="KW-0812">Transmembrane</keyword>
<evidence type="ECO:0000256" key="5">
    <source>
        <dbReference type="ARBA" id="ARBA00023136"/>
    </source>
</evidence>
<feature type="transmembrane region" description="Helical" evidence="7">
    <location>
        <begin position="274"/>
        <end position="302"/>
    </location>
</feature>
<dbReference type="GO" id="GO:0005886">
    <property type="term" value="C:plasma membrane"/>
    <property type="evidence" value="ECO:0007669"/>
    <property type="project" value="UniProtKB-SubCell"/>
</dbReference>
<comment type="caution">
    <text evidence="10">The sequence shown here is derived from an EMBL/GenBank/DDBJ whole genome shotgun (WGS) entry which is preliminary data.</text>
</comment>
<dbReference type="InterPro" id="IPR050250">
    <property type="entry name" value="Macrolide_Exporter_MacB"/>
</dbReference>
<evidence type="ECO:0000256" key="4">
    <source>
        <dbReference type="ARBA" id="ARBA00022989"/>
    </source>
</evidence>
<feature type="domain" description="ABC3 transporter permease C-terminal" evidence="8">
    <location>
        <begin position="282"/>
        <end position="397"/>
    </location>
</feature>
<feature type="transmembrane region" description="Helical" evidence="7">
    <location>
        <begin position="21"/>
        <end position="41"/>
    </location>
</feature>
<dbReference type="AlphaFoldDB" id="A0A9D6V7V0"/>
<evidence type="ECO:0000256" key="1">
    <source>
        <dbReference type="ARBA" id="ARBA00004651"/>
    </source>
</evidence>
<reference evidence="10" key="1">
    <citation type="submission" date="2020-07" db="EMBL/GenBank/DDBJ databases">
        <title>Huge and variable diversity of episymbiotic CPR bacteria and DPANN archaea in groundwater ecosystems.</title>
        <authorList>
            <person name="He C.Y."/>
            <person name="Keren R."/>
            <person name="Whittaker M."/>
            <person name="Farag I.F."/>
            <person name="Doudna J."/>
            <person name="Cate J.H.D."/>
            <person name="Banfield J.F."/>
        </authorList>
    </citation>
    <scope>NUCLEOTIDE SEQUENCE</scope>
    <source>
        <strain evidence="10">NC_groundwater_1664_Pr3_B-0.1um_52_9</strain>
    </source>
</reference>
<evidence type="ECO:0000256" key="3">
    <source>
        <dbReference type="ARBA" id="ARBA00022692"/>
    </source>
</evidence>
<organism evidence="10 11">
    <name type="scientific">Desulfomonile tiedjei</name>
    <dbReference type="NCBI Taxonomy" id="2358"/>
    <lineage>
        <taxon>Bacteria</taxon>
        <taxon>Pseudomonadati</taxon>
        <taxon>Thermodesulfobacteriota</taxon>
        <taxon>Desulfomonilia</taxon>
        <taxon>Desulfomonilales</taxon>
        <taxon>Desulfomonilaceae</taxon>
        <taxon>Desulfomonile</taxon>
    </lineage>
</organism>
<dbReference type="Pfam" id="PF12704">
    <property type="entry name" value="MacB_PCD"/>
    <property type="match status" value="1"/>
</dbReference>
<gene>
    <name evidence="10" type="ORF">HY912_22795</name>
</gene>
<evidence type="ECO:0000259" key="8">
    <source>
        <dbReference type="Pfam" id="PF02687"/>
    </source>
</evidence>
<accession>A0A9D6V7V0</accession>
<comment type="similarity">
    <text evidence="6">Belongs to the ABC-4 integral membrane protein family.</text>
</comment>
<comment type="subcellular location">
    <subcellularLocation>
        <location evidence="1">Cell membrane</location>
        <topology evidence="1">Multi-pass membrane protein</topology>
    </subcellularLocation>
</comment>
<evidence type="ECO:0000256" key="2">
    <source>
        <dbReference type="ARBA" id="ARBA00022475"/>
    </source>
</evidence>
<evidence type="ECO:0000256" key="6">
    <source>
        <dbReference type="ARBA" id="ARBA00038076"/>
    </source>
</evidence>